<proteinExistence type="predicted"/>
<dbReference type="RefSeq" id="WP_124539394.1">
    <property type="nucleotide sequence ID" value="NZ_QUSW01000001.1"/>
</dbReference>
<dbReference type="AlphaFoldDB" id="A0A3N7I002"/>
<sequence>MTLIERIEALFLQHGRRACDSVTALDHALQCAQLAEWAHADAPLVAAALLHDIGHFIVVDPYGDEVDDVHELRALPLLAEGFSASVIEPVRLHVQAKRYLVATDPAYAQSLSPASLHSLLLQGGAMGEEEQRFFEDLPFARQAVQLRRWDDQARVPGRATPSLAYYLGLLEDLQQQPFVDSKIGIGSLSVA</sequence>
<dbReference type="EMBL" id="QUSW01000001">
    <property type="protein sequence ID" value="RQP26701.1"/>
    <property type="molecule type" value="Genomic_DNA"/>
</dbReference>
<dbReference type="SUPFAM" id="SSF109604">
    <property type="entry name" value="HD-domain/PDEase-like"/>
    <property type="match status" value="1"/>
</dbReference>
<reference evidence="2 3" key="2">
    <citation type="submission" date="2018-12" db="EMBL/GenBank/DDBJ databases">
        <title>Rhizobacter gummiphilus sp. nov., a rubber-degrading bacterium isolated from the soil of a botanical garden in Japan.</title>
        <authorList>
            <person name="Shunsuke S.S."/>
        </authorList>
    </citation>
    <scope>NUCLEOTIDE SEQUENCE [LARGE SCALE GENOMIC DNA]</scope>
    <source>
        <strain evidence="2 3">S-16</strain>
    </source>
</reference>
<dbReference type="OrthoDB" id="823268at2"/>
<dbReference type="InterPro" id="IPR006674">
    <property type="entry name" value="HD_domain"/>
</dbReference>
<comment type="caution">
    <text evidence="2">The sequence shown here is derived from an EMBL/GenBank/DDBJ whole genome shotgun (WGS) entry which is preliminary data.</text>
</comment>
<dbReference type="PANTHER" id="PTHR40202">
    <property type="match status" value="1"/>
</dbReference>
<name>A0A3N7I002_9BURK</name>
<protein>
    <submittedName>
        <fullName evidence="2">HD domain-containing protein</fullName>
    </submittedName>
</protein>
<evidence type="ECO:0000313" key="3">
    <source>
        <dbReference type="Proteomes" id="UP000267464"/>
    </source>
</evidence>
<dbReference type="PANTHER" id="PTHR40202:SF1">
    <property type="entry name" value="HD DOMAIN-CONTAINING PROTEIN"/>
    <property type="match status" value="1"/>
</dbReference>
<evidence type="ECO:0000259" key="1">
    <source>
        <dbReference type="Pfam" id="PF01966"/>
    </source>
</evidence>
<evidence type="ECO:0000313" key="2">
    <source>
        <dbReference type="EMBL" id="RQP26701.1"/>
    </source>
</evidence>
<dbReference type="Pfam" id="PF01966">
    <property type="entry name" value="HD"/>
    <property type="match status" value="1"/>
</dbReference>
<feature type="domain" description="HD" evidence="1">
    <location>
        <begin position="25"/>
        <end position="60"/>
    </location>
</feature>
<accession>A0A3N7I002</accession>
<organism evidence="2 3">
    <name type="scientific">Piscinibacter terrae</name>
    <dbReference type="NCBI Taxonomy" id="2496871"/>
    <lineage>
        <taxon>Bacteria</taxon>
        <taxon>Pseudomonadati</taxon>
        <taxon>Pseudomonadota</taxon>
        <taxon>Betaproteobacteria</taxon>
        <taxon>Burkholderiales</taxon>
        <taxon>Sphaerotilaceae</taxon>
        <taxon>Piscinibacter</taxon>
    </lineage>
</organism>
<gene>
    <name evidence="2" type="ORF">DZC73_06810</name>
</gene>
<dbReference type="InterPro" id="IPR052567">
    <property type="entry name" value="OP_Dioxygenase"/>
</dbReference>
<dbReference type="Proteomes" id="UP000267464">
    <property type="component" value="Unassembled WGS sequence"/>
</dbReference>
<reference evidence="2 3" key="1">
    <citation type="submission" date="2018-08" db="EMBL/GenBank/DDBJ databases">
        <authorList>
            <person name="Khan S.A."/>
            <person name="Jeon C.O."/>
            <person name="Chun B.H."/>
            <person name="Jeong S.E."/>
        </authorList>
    </citation>
    <scope>NUCLEOTIDE SEQUENCE [LARGE SCALE GENOMIC DNA]</scope>
    <source>
        <strain evidence="2 3">S-16</strain>
    </source>
</reference>
<keyword evidence="3" id="KW-1185">Reference proteome</keyword>
<dbReference type="Gene3D" id="1.10.3210.10">
    <property type="entry name" value="Hypothetical protein af1432"/>
    <property type="match status" value="1"/>
</dbReference>